<comment type="caution">
    <text evidence="2">The sequence shown here is derived from an EMBL/GenBank/DDBJ whole genome shotgun (WGS) entry which is preliminary data.</text>
</comment>
<reference evidence="2" key="1">
    <citation type="submission" date="2020-09" db="EMBL/GenBank/DDBJ databases">
        <title>A novel bacterium of genus Paenibacillus, isolated from South China Sea.</title>
        <authorList>
            <person name="Huang H."/>
            <person name="Mo K."/>
            <person name="Hu Y."/>
        </authorList>
    </citation>
    <scope>NUCLEOTIDE SEQUENCE</scope>
    <source>
        <strain evidence="2">IB182496</strain>
    </source>
</reference>
<dbReference type="SUPFAM" id="SSF52540">
    <property type="entry name" value="P-loop containing nucleoside triphosphate hydrolases"/>
    <property type="match status" value="1"/>
</dbReference>
<dbReference type="RefSeq" id="WP_190914908.1">
    <property type="nucleotide sequence ID" value="NZ_JACXIZ010000010.1"/>
</dbReference>
<dbReference type="AlphaFoldDB" id="A0A927BRS0"/>
<protein>
    <recommendedName>
        <fullName evidence="4">Cellulose biosynthesis protein BcsQ</fullName>
    </recommendedName>
</protein>
<evidence type="ECO:0000256" key="1">
    <source>
        <dbReference type="SAM" id="MobiDB-lite"/>
    </source>
</evidence>
<gene>
    <name evidence="2" type="ORF">IDH44_03935</name>
</gene>
<feature type="region of interest" description="Disordered" evidence="1">
    <location>
        <begin position="373"/>
        <end position="393"/>
    </location>
</feature>
<keyword evidence="3" id="KW-1185">Reference proteome</keyword>
<name>A0A927BRS0_9BACL</name>
<sequence length="393" mass="42776">MYALIIAAKEQEYVRRVADYIRDSPHARSWRLTAFTHPPALRQYLRSGYPADMLVLQPEFAEDARDALPEHVPLAILAQGPPRNGAAQEGPAIAQYQPLPALLREIDAVFAGASGRSAAPAAGSGGTVVVAVHAATGRAGRTTLALNLVREAGESGRRVFYLNLELWNAVDRLTGDGPGWEGDELPRMLYALQSRPEEAQAQLAALRSAHPVLQADCFRPPPGPDERLALQPELVGALIEAIVGAGEYDLLVVDADFGMDELYLQMLRSCDLMLWLCPGDAVARRKGELARSYARRKWGEAYAELERRIRICEIEDARGSRLTRSSEAREALCLPFIADWASAEEPMRLLSSPAYRGAVLGLMKRWIWPEGGGADEAERGRRPAAAGAGAPPA</sequence>
<feature type="compositionally biased region" description="Low complexity" evidence="1">
    <location>
        <begin position="383"/>
        <end position="393"/>
    </location>
</feature>
<dbReference type="InterPro" id="IPR027417">
    <property type="entry name" value="P-loop_NTPase"/>
</dbReference>
<proteinExistence type="predicted"/>
<dbReference type="EMBL" id="JACXIZ010000010">
    <property type="protein sequence ID" value="MBD2844329.1"/>
    <property type="molecule type" value="Genomic_DNA"/>
</dbReference>
<evidence type="ECO:0008006" key="4">
    <source>
        <dbReference type="Google" id="ProtNLM"/>
    </source>
</evidence>
<dbReference type="Gene3D" id="3.40.50.10850">
    <property type="entry name" value="Ntrc-like two-domain protein"/>
    <property type="match status" value="1"/>
</dbReference>
<evidence type="ECO:0000313" key="2">
    <source>
        <dbReference type="EMBL" id="MBD2844329.1"/>
    </source>
</evidence>
<dbReference type="Proteomes" id="UP000621560">
    <property type="component" value="Unassembled WGS sequence"/>
</dbReference>
<dbReference type="Gene3D" id="3.40.50.300">
    <property type="entry name" value="P-loop containing nucleotide triphosphate hydrolases"/>
    <property type="match status" value="1"/>
</dbReference>
<accession>A0A927BRS0</accession>
<organism evidence="2 3">
    <name type="scientific">Paenibacillus sabuli</name>
    <dbReference type="NCBI Taxonomy" id="2772509"/>
    <lineage>
        <taxon>Bacteria</taxon>
        <taxon>Bacillati</taxon>
        <taxon>Bacillota</taxon>
        <taxon>Bacilli</taxon>
        <taxon>Bacillales</taxon>
        <taxon>Paenibacillaceae</taxon>
        <taxon>Paenibacillus</taxon>
    </lineage>
</organism>
<evidence type="ECO:0000313" key="3">
    <source>
        <dbReference type="Proteomes" id="UP000621560"/>
    </source>
</evidence>